<dbReference type="SUPFAM" id="SSF64288">
    <property type="entry name" value="Chorismate lyase-like"/>
    <property type="match status" value="1"/>
</dbReference>
<protein>
    <submittedName>
        <fullName evidence="1">Uncharacterized protein</fullName>
    </submittedName>
</protein>
<name>A0A366HR23_9BACT</name>
<keyword evidence="2" id="KW-1185">Reference proteome</keyword>
<gene>
    <name evidence="1" type="ORF">DES53_104476</name>
</gene>
<dbReference type="InterPro" id="IPR028978">
    <property type="entry name" value="Chorismate_lyase_/UTRA_dom_sf"/>
</dbReference>
<evidence type="ECO:0000313" key="1">
    <source>
        <dbReference type="EMBL" id="RBP44654.1"/>
    </source>
</evidence>
<comment type="caution">
    <text evidence="1">The sequence shown here is derived from an EMBL/GenBank/DDBJ whole genome shotgun (WGS) entry which is preliminary data.</text>
</comment>
<evidence type="ECO:0000313" key="2">
    <source>
        <dbReference type="Proteomes" id="UP000253426"/>
    </source>
</evidence>
<dbReference type="Proteomes" id="UP000253426">
    <property type="component" value="Unassembled WGS sequence"/>
</dbReference>
<dbReference type="EMBL" id="QNRR01000004">
    <property type="protein sequence ID" value="RBP44654.1"/>
    <property type="molecule type" value="Genomic_DNA"/>
</dbReference>
<accession>A0A366HR23</accession>
<dbReference type="Gene3D" id="3.40.1410.10">
    <property type="entry name" value="Chorismate lyase-like"/>
    <property type="match status" value="1"/>
</dbReference>
<dbReference type="AlphaFoldDB" id="A0A366HR23"/>
<organism evidence="1 2">
    <name type="scientific">Roseimicrobium gellanilyticum</name>
    <dbReference type="NCBI Taxonomy" id="748857"/>
    <lineage>
        <taxon>Bacteria</taxon>
        <taxon>Pseudomonadati</taxon>
        <taxon>Verrucomicrobiota</taxon>
        <taxon>Verrucomicrobiia</taxon>
        <taxon>Verrucomicrobiales</taxon>
        <taxon>Verrucomicrobiaceae</taxon>
        <taxon>Roseimicrobium</taxon>
    </lineage>
</organism>
<proteinExistence type="predicted"/>
<sequence>MTPAVLDQPAASASTASSATTDILAPLRFFYGLGSESPRVTFLDADALPEPAHHLLVHQSDMTGRLREYHHTEITLDVHAKSRIGNYLVRASVLKRKSDGVPVEFGAIGIHLDAFDDDARELILEGKIPLGGIITQRRIGHTSRPCGYFRIEIDHRLATLLGGWEGQTLYGRCNTLHHADGSALAEVVEVLPAEKV</sequence>
<dbReference type="RefSeq" id="WP_113959035.1">
    <property type="nucleotide sequence ID" value="NZ_QNRR01000004.1"/>
</dbReference>
<dbReference type="OrthoDB" id="187898at2"/>
<reference evidence="1 2" key="1">
    <citation type="submission" date="2018-06" db="EMBL/GenBank/DDBJ databases">
        <title>Genomic Encyclopedia of Type Strains, Phase IV (KMG-IV): sequencing the most valuable type-strain genomes for metagenomic binning, comparative biology and taxonomic classification.</title>
        <authorList>
            <person name="Goeker M."/>
        </authorList>
    </citation>
    <scope>NUCLEOTIDE SEQUENCE [LARGE SCALE GENOMIC DNA]</scope>
    <source>
        <strain evidence="1 2">DSM 25532</strain>
    </source>
</reference>